<dbReference type="EMBL" id="MSLT01000006">
    <property type="protein sequence ID" value="OUD15658.1"/>
    <property type="molecule type" value="Genomic_DNA"/>
</dbReference>
<keyword evidence="5" id="KW-1185">Reference proteome</keyword>
<gene>
    <name evidence="4" type="ORF">TPSD3_03825</name>
</gene>
<dbReference type="Pfam" id="PF13181">
    <property type="entry name" value="TPR_8"/>
    <property type="match status" value="1"/>
</dbReference>
<evidence type="ECO:0000313" key="5">
    <source>
        <dbReference type="Proteomes" id="UP000194798"/>
    </source>
</evidence>
<dbReference type="OrthoDB" id="6395529at2"/>
<organism evidence="4 5">
    <name type="scientific">Thioflexithrix psekupsensis</name>
    <dbReference type="NCBI Taxonomy" id="1570016"/>
    <lineage>
        <taxon>Bacteria</taxon>
        <taxon>Pseudomonadati</taxon>
        <taxon>Pseudomonadota</taxon>
        <taxon>Gammaproteobacteria</taxon>
        <taxon>Thiotrichales</taxon>
        <taxon>Thioflexithrix</taxon>
    </lineage>
</organism>
<dbReference type="Pfam" id="PF13374">
    <property type="entry name" value="TPR_10"/>
    <property type="match status" value="1"/>
</dbReference>
<keyword evidence="2 3" id="KW-0802">TPR repeat</keyword>
<dbReference type="Gene3D" id="1.25.40.10">
    <property type="entry name" value="Tetratricopeptide repeat domain"/>
    <property type="match status" value="4"/>
</dbReference>
<dbReference type="InterPro" id="IPR011990">
    <property type="entry name" value="TPR-like_helical_dom_sf"/>
</dbReference>
<evidence type="ECO:0000256" key="3">
    <source>
        <dbReference type="PROSITE-ProRule" id="PRU00339"/>
    </source>
</evidence>
<feature type="repeat" description="TPR" evidence="3">
    <location>
        <begin position="572"/>
        <end position="605"/>
    </location>
</feature>
<dbReference type="Gene3D" id="3.40.50.300">
    <property type="entry name" value="P-loop containing nucleotide triphosphate hydrolases"/>
    <property type="match status" value="1"/>
</dbReference>
<evidence type="ECO:0000313" key="4">
    <source>
        <dbReference type="EMBL" id="OUD15658.1"/>
    </source>
</evidence>
<dbReference type="AlphaFoldDB" id="A0A251XBH7"/>
<dbReference type="SUPFAM" id="SSF48452">
    <property type="entry name" value="TPR-like"/>
    <property type="match status" value="1"/>
</dbReference>
<dbReference type="PROSITE" id="PS50005">
    <property type="entry name" value="TPR"/>
    <property type="match status" value="3"/>
</dbReference>
<feature type="repeat" description="TPR" evidence="3">
    <location>
        <begin position="716"/>
        <end position="749"/>
    </location>
</feature>
<dbReference type="SUPFAM" id="SSF52540">
    <property type="entry name" value="P-loop containing nucleoside triphosphate hydrolases"/>
    <property type="match status" value="1"/>
</dbReference>
<dbReference type="InterPro" id="IPR019734">
    <property type="entry name" value="TPR_rpt"/>
</dbReference>
<keyword evidence="1" id="KW-0677">Repeat</keyword>
<dbReference type="Pfam" id="PF14516">
    <property type="entry name" value="AAA_35"/>
    <property type="match status" value="1"/>
</dbReference>
<dbReference type="PANTHER" id="PTHR45641:SF19">
    <property type="entry name" value="NEPHROCYSTIN-3"/>
    <property type="match status" value="1"/>
</dbReference>
<dbReference type="Proteomes" id="UP000194798">
    <property type="component" value="Unassembled WGS sequence"/>
</dbReference>
<evidence type="ECO:0008006" key="6">
    <source>
        <dbReference type="Google" id="ProtNLM"/>
    </source>
</evidence>
<feature type="repeat" description="TPR" evidence="3">
    <location>
        <begin position="801"/>
        <end position="834"/>
    </location>
</feature>
<reference evidence="4 5" key="1">
    <citation type="submission" date="2016-12" db="EMBL/GenBank/DDBJ databases">
        <title>Thioflexothrix psekupsii D3 genome sequencing and assembly.</title>
        <authorList>
            <person name="Fomenkov A."/>
            <person name="Vincze T."/>
            <person name="Grabovich M."/>
            <person name="Anton B.P."/>
            <person name="Dubinina G."/>
            <person name="Orlova M."/>
            <person name="Belousova E."/>
            <person name="Roberts R.J."/>
        </authorList>
    </citation>
    <scope>NUCLEOTIDE SEQUENCE [LARGE SCALE GENOMIC DNA]</scope>
    <source>
        <strain evidence="4">D3</strain>
    </source>
</reference>
<sequence length="888" mass="100944">MTTPSFFAIGGAVMADAKSYVVRKSDQILYDNLRAGEYCHVLTSRQMGKTSVAKRVVDLLRHDGLTVVFMDLNRIGTNAGQLKAEEWYDFLMVQIGRETGLQREVEDFWYQDETLLFIPRLHALFELLLLPRLGELVIFIDEIDLVKSFPFSTDDFFLGIRSIYNARDEKPIFQQLRFCFLGATLSIDLIKNKEISPFNVGKIIILEDFNLKEMELFKTVFSGEDKEKDEALKRVFYWTNGQPFLTQLLCKEIVENGEYSIKEIDAICQRLFFCADCRETNHNLSGLIMFLEGVSQADEEIKSGMLDLYGRVLRGKTIKHDEFNPHIPRLRLMGLVKLNQNGVLQVRNRIYARAFNSRWIWLNLPGAEKRRQEAARRRGFWQAFAASSVVVTITGGLAIWGWTAEQEAVKQRDIASQQKEIALEAIHTLTYQLVDGLKNIPRTQPIVEKTLQGNVALLERIYALDSEKPEALREKASNLSRTGDMWLRFGKIDEAVVAFQQYLEIAERLAASDPTDAQAQRDLSVSYEKIGNVQLRLGNANDALRAYQQTHDILKRLAASDPTDAQAQRDLSISYNKIGDVQLRLGQAQDALQAYQQSLEIRQRLAASDPTDAQAQRDLSISHERIGDVQLRLGNANDALRAYQQSLEIRQRLAASDPTDAQAQSDLAWGYTKIGDVQLRLGNANDALRTYQQDFEISERLAASDPTDAQAQRDLSISYNKIGDVQLRLGNANDALRAYQQSLEICERLAASDPTDAQAQSDLSNTLNSLGFTIIDREMKDHYTEAHGLLKRALELEPDSPYIVDSMGWLFYRMGKYPEALEYLQRAMELVEKTNLAEQDPYAAAENALHLGEVLWAMDRREEAKQIWGNAVKQFPDDVRLKEAIKRL</sequence>
<protein>
    <recommendedName>
        <fullName evidence="6">Tetratricopeptide repeat protein</fullName>
    </recommendedName>
</protein>
<dbReference type="InterPro" id="IPR027417">
    <property type="entry name" value="P-loop_NTPase"/>
</dbReference>
<evidence type="ECO:0000256" key="2">
    <source>
        <dbReference type="ARBA" id="ARBA00022803"/>
    </source>
</evidence>
<dbReference type="PANTHER" id="PTHR45641">
    <property type="entry name" value="TETRATRICOPEPTIDE REPEAT PROTEIN (AFU_ORTHOLOGUE AFUA_6G03870)"/>
    <property type="match status" value="1"/>
</dbReference>
<dbReference type="SMART" id="SM00028">
    <property type="entry name" value="TPR"/>
    <property type="match status" value="8"/>
</dbReference>
<accession>A0A251XBH7</accession>
<evidence type="ECO:0000256" key="1">
    <source>
        <dbReference type="ARBA" id="ARBA00022737"/>
    </source>
</evidence>
<proteinExistence type="predicted"/>
<name>A0A251XBH7_9GAMM</name>
<comment type="caution">
    <text evidence="4">The sequence shown here is derived from an EMBL/GenBank/DDBJ whole genome shotgun (WGS) entry which is preliminary data.</text>
</comment>
<dbReference type="RefSeq" id="WP_086487257.1">
    <property type="nucleotide sequence ID" value="NZ_MSLT01000006.1"/>
</dbReference>